<dbReference type="AlphaFoldDB" id="A0A089NPI4"/>
<evidence type="ECO:0000313" key="1">
    <source>
        <dbReference type="EMBL" id="AIQ89312.1"/>
    </source>
</evidence>
<name>A0A089NPI4_9HYPH</name>
<dbReference type="HOGENOM" id="CLU_2917367_0_0_5"/>
<reference evidence="1 2" key="1">
    <citation type="journal article" date="2014" name="PLoS ONE">
        <title>Genome Information of Methylobacterium oryzae, a Plant-Probiotic Methylotroph in the Phyllosphere.</title>
        <authorList>
            <person name="Kwak M.J."/>
            <person name="Jeong H."/>
            <person name="Madhaiyan M."/>
            <person name="Lee Y."/>
            <person name="Sa T.M."/>
            <person name="Oh T.K."/>
            <person name="Kim J.F."/>
        </authorList>
    </citation>
    <scope>NUCLEOTIDE SEQUENCE [LARGE SCALE GENOMIC DNA]</scope>
    <source>
        <strain evidence="1 2">CBMB20</strain>
    </source>
</reference>
<accession>A0A089NPI4</accession>
<evidence type="ECO:0000313" key="2">
    <source>
        <dbReference type="Proteomes" id="UP000029492"/>
    </source>
</evidence>
<organism evidence="1 2">
    <name type="scientific">Methylobacterium oryzae CBMB20</name>
    <dbReference type="NCBI Taxonomy" id="693986"/>
    <lineage>
        <taxon>Bacteria</taxon>
        <taxon>Pseudomonadati</taxon>
        <taxon>Pseudomonadota</taxon>
        <taxon>Alphaproteobacteria</taxon>
        <taxon>Hyphomicrobiales</taxon>
        <taxon>Methylobacteriaceae</taxon>
        <taxon>Methylobacterium</taxon>
    </lineage>
</organism>
<gene>
    <name evidence="1" type="ORF">MOC_1557</name>
</gene>
<dbReference type="KEGG" id="mor:MOC_1557"/>
<keyword evidence="2" id="KW-1185">Reference proteome</keyword>
<sequence>MCDLMIDEIKINPFFKINFGMANGLKCNLPKSSALARQTSFDAWQSNETTPPAVGRLLRAK</sequence>
<proteinExistence type="predicted"/>
<dbReference type="Proteomes" id="UP000029492">
    <property type="component" value="Chromosome"/>
</dbReference>
<dbReference type="EMBL" id="CP003811">
    <property type="protein sequence ID" value="AIQ89312.1"/>
    <property type="molecule type" value="Genomic_DNA"/>
</dbReference>
<protein>
    <submittedName>
        <fullName evidence="1">Protein of unassigned function</fullName>
    </submittedName>
</protein>